<evidence type="ECO:0000313" key="3">
    <source>
        <dbReference type="Proteomes" id="UP000663292"/>
    </source>
</evidence>
<protein>
    <submittedName>
        <fullName evidence="2">Uncharacterized protein</fullName>
    </submittedName>
</protein>
<keyword evidence="3" id="KW-1185">Reference proteome</keyword>
<dbReference type="EMBL" id="CP064791">
    <property type="protein sequence ID" value="QSG13915.1"/>
    <property type="molecule type" value="Genomic_DNA"/>
</dbReference>
<dbReference type="AlphaFoldDB" id="A0A897NR15"/>
<accession>A0A897NR15</accession>
<proteinExistence type="predicted"/>
<evidence type="ECO:0000256" key="1">
    <source>
        <dbReference type="SAM" id="MobiDB-lite"/>
    </source>
</evidence>
<evidence type="ECO:0000313" key="2">
    <source>
        <dbReference type="EMBL" id="QSG13915.1"/>
    </source>
</evidence>
<dbReference type="Proteomes" id="UP000663292">
    <property type="component" value="Chromosome"/>
</dbReference>
<name>A0A897NR15_9EURY</name>
<sequence length="60" mass="6156">MTREAAPSSGYARLPEGSSIPLRSRRGGCHDVGYAVEGSPAVGDGYVVVGTTRGVVHALK</sequence>
<gene>
    <name evidence="2" type="ORF">HSEST_0366</name>
</gene>
<organism evidence="2 3">
    <name type="scientific">Halapricum desulfuricans</name>
    <dbReference type="NCBI Taxonomy" id="2841257"/>
    <lineage>
        <taxon>Archaea</taxon>
        <taxon>Methanobacteriati</taxon>
        <taxon>Methanobacteriota</taxon>
        <taxon>Stenosarchaea group</taxon>
        <taxon>Halobacteria</taxon>
        <taxon>Halobacteriales</taxon>
        <taxon>Haloarculaceae</taxon>
        <taxon>Halapricum</taxon>
    </lineage>
</organism>
<reference evidence="2 3" key="1">
    <citation type="submission" date="2020-11" db="EMBL/GenBank/DDBJ databases">
        <title>Carbohydrate-dependent, anaerobic sulfur respiration: A novel catabolism in halophilic archaea.</title>
        <authorList>
            <person name="Sorokin D.Y."/>
            <person name="Messina E."/>
            <person name="Smedile F."/>
            <person name="La Cono V."/>
            <person name="Hallsworth J.E."/>
            <person name="Yakimov M.M."/>
        </authorList>
    </citation>
    <scope>NUCLEOTIDE SEQUENCE [LARGE SCALE GENOMIC DNA]</scope>
    <source>
        <strain evidence="2 3">HSR-Est</strain>
    </source>
</reference>
<feature type="region of interest" description="Disordered" evidence="1">
    <location>
        <begin position="1"/>
        <end position="25"/>
    </location>
</feature>